<proteinExistence type="predicted"/>
<dbReference type="GO" id="GO:0006310">
    <property type="term" value="P:DNA recombination"/>
    <property type="evidence" value="ECO:0007669"/>
    <property type="project" value="UniProtKB-KW"/>
</dbReference>
<dbReference type="AlphaFoldDB" id="A0A7V7NWT8"/>
<reference evidence="4 5" key="1">
    <citation type="submission" date="2019-09" db="EMBL/GenBank/DDBJ databases">
        <title>Draft genome sequences of 48 bacterial type strains from the CCUG.</title>
        <authorList>
            <person name="Tunovic T."/>
            <person name="Pineiro-Iglesias B."/>
            <person name="Unosson C."/>
            <person name="Inganas E."/>
            <person name="Ohlen M."/>
            <person name="Cardew S."/>
            <person name="Jensie-Markopoulos S."/>
            <person name="Salva-Serra F."/>
            <person name="Jaen-Luchoro D."/>
            <person name="Karlsson R."/>
            <person name="Svensson-Stadler L."/>
            <person name="Chun J."/>
            <person name="Moore E."/>
        </authorList>
    </citation>
    <scope>NUCLEOTIDE SEQUENCE [LARGE SCALE GENOMIC DNA]</scope>
    <source>
        <strain evidence="4 5">CCUG 48643</strain>
    </source>
</reference>
<feature type="domain" description="Tyr recombinase" evidence="3">
    <location>
        <begin position="1"/>
        <end position="118"/>
    </location>
</feature>
<dbReference type="InterPro" id="IPR013762">
    <property type="entry name" value="Integrase-like_cat_sf"/>
</dbReference>
<evidence type="ECO:0000259" key="3">
    <source>
        <dbReference type="PROSITE" id="PS51898"/>
    </source>
</evidence>
<keyword evidence="1" id="KW-0229">DNA integration</keyword>
<keyword evidence="2" id="KW-0233">DNA recombination</keyword>
<evidence type="ECO:0000256" key="2">
    <source>
        <dbReference type="ARBA" id="ARBA00023172"/>
    </source>
</evidence>
<dbReference type="InterPro" id="IPR050090">
    <property type="entry name" value="Tyrosine_recombinase_XerCD"/>
</dbReference>
<dbReference type="SUPFAM" id="SSF56349">
    <property type="entry name" value="DNA breaking-rejoining enzymes"/>
    <property type="match status" value="1"/>
</dbReference>
<dbReference type="GO" id="GO:0015074">
    <property type="term" value="P:DNA integration"/>
    <property type="evidence" value="ECO:0007669"/>
    <property type="project" value="UniProtKB-KW"/>
</dbReference>
<organism evidence="4 5">
    <name type="scientific">Vibrio chagasii</name>
    <dbReference type="NCBI Taxonomy" id="170679"/>
    <lineage>
        <taxon>Bacteria</taxon>
        <taxon>Pseudomonadati</taxon>
        <taxon>Pseudomonadota</taxon>
        <taxon>Gammaproteobacteria</taxon>
        <taxon>Vibrionales</taxon>
        <taxon>Vibrionaceae</taxon>
        <taxon>Vibrio</taxon>
    </lineage>
</organism>
<dbReference type="InterPro" id="IPR002104">
    <property type="entry name" value="Integrase_catalytic"/>
</dbReference>
<protein>
    <submittedName>
        <fullName evidence="4">Tyrosine-type recombinase/integrase</fullName>
    </submittedName>
</protein>
<evidence type="ECO:0000313" key="4">
    <source>
        <dbReference type="EMBL" id="KAB0482187.1"/>
    </source>
</evidence>
<sequence length="125" mass="14161">MWKGSQLSKYKVTFTNTKTKKNRSVPISEALYNEIYKPTSGKLFEQCYTPFCYILKNKLGISLPSGQASHVLRHSFASHFMMNGGNILVLRDILGHADISMTMRYAHFAPDHLSEAITHNPLTNL</sequence>
<evidence type="ECO:0000256" key="1">
    <source>
        <dbReference type="ARBA" id="ARBA00022908"/>
    </source>
</evidence>
<dbReference type="PANTHER" id="PTHR30349:SF93">
    <property type="entry name" value="FELS-2 PROPHAGE PROTEIN"/>
    <property type="match status" value="1"/>
</dbReference>
<evidence type="ECO:0000313" key="5">
    <source>
        <dbReference type="Proteomes" id="UP000423756"/>
    </source>
</evidence>
<dbReference type="CDD" id="cd00796">
    <property type="entry name" value="INT_Rci_Hp1_C"/>
    <property type="match status" value="1"/>
</dbReference>
<dbReference type="EMBL" id="VZPX01000005">
    <property type="protein sequence ID" value="KAB0482187.1"/>
    <property type="molecule type" value="Genomic_DNA"/>
</dbReference>
<dbReference type="GO" id="GO:0003677">
    <property type="term" value="F:DNA binding"/>
    <property type="evidence" value="ECO:0007669"/>
    <property type="project" value="InterPro"/>
</dbReference>
<dbReference type="PANTHER" id="PTHR30349">
    <property type="entry name" value="PHAGE INTEGRASE-RELATED"/>
    <property type="match status" value="1"/>
</dbReference>
<dbReference type="PROSITE" id="PS51898">
    <property type="entry name" value="TYR_RECOMBINASE"/>
    <property type="match status" value="1"/>
</dbReference>
<dbReference type="Pfam" id="PF00589">
    <property type="entry name" value="Phage_integrase"/>
    <property type="match status" value="1"/>
</dbReference>
<dbReference type="InterPro" id="IPR011010">
    <property type="entry name" value="DNA_brk_join_enz"/>
</dbReference>
<dbReference type="Proteomes" id="UP000423756">
    <property type="component" value="Unassembled WGS sequence"/>
</dbReference>
<gene>
    <name evidence="4" type="ORF">F7Q91_04155</name>
</gene>
<name>A0A7V7NWT8_9VIBR</name>
<accession>A0A7V7NWT8</accession>
<comment type="caution">
    <text evidence="4">The sequence shown here is derived from an EMBL/GenBank/DDBJ whole genome shotgun (WGS) entry which is preliminary data.</text>
</comment>
<dbReference type="Gene3D" id="1.10.443.10">
    <property type="entry name" value="Intergrase catalytic core"/>
    <property type="match status" value="1"/>
</dbReference>